<dbReference type="Proteomes" id="UP001258017">
    <property type="component" value="Unassembled WGS sequence"/>
</dbReference>
<dbReference type="AlphaFoldDB" id="A0AAD9RDC0"/>
<feature type="region of interest" description="Disordered" evidence="1">
    <location>
        <begin position="92"/>
        <end position="115"/>
    </location>
</feature>
<name>A0AAD9RDC0_9HYME</name>
<reference evidence="2" key="1">
    <citation type="submission" date="2021-08" db="EMBL/GenBank/DDBJ databases">
        <authorList>
            <person name="Misof B."/>
            <person name="Oliver O."/>
            <person name="Podsiadlowski L."/>
            <person name="Donath A."/>
            <person name="Peters R."/>
            <person name="Mayer C."/>
            <person name="Rust J."/>
            <person name="Gunkel S."/>
            <person name="Lesny P."/>
            <person name="Martin S."/>
            <person name="Oeyen J.P."/>
            <person name="Petersen M."/>
            <person name="Panagiotis P."/>
            <person name="Wilbrandt J."/>
            <person name="Tanja T."/>
        </authorList>
    </citation>
    <scope>NUCLEOTIDE SEQUENCE</scope>
    <source>
        <strain evidence="2">GBR_01_08_01A</strain>
        <tissue evidence="2">Thorax + abdomen</tissue>
    </source>
</reference>
<dbReference type="EMBL" id="JAIFRP010004204">
    <property type="protein sequence ID" value="KAK2577616.1"/>
    <property type="molecule type" value="Genomic_DNA"/>
</dbReference>
<reference evidence="2" key="2">
    <citation type="journal article" date="2023" name="Commun. Biol.">
        <title>Intrasexual cuticular hydrocarbon dimorphism in a wasp sheds light on hydrocarbon biosynthesis genes in Hymenoptera.</title>
        <authorList>
            <person name="Moris V.C."/>
            <person name="Podsiadlowski L."/>
            <person name="Martin S."/>
            <person name="Oeyen J.P."/>
            <person name="Donath A."/>
            <person name="Petersen M."/>
            <person name="Wilbrandt J."/>
            <person name="Misof B."/>
            <person name="Liedtke D."/>
            <person name="Thamm M."/>
            <person name="Scheiner R."/>
            <person name="Schmitt T."/>
            <person name="Niehuis O."/>
        </authorList>
    </citation>
    <scope>NUCLEOTIDE SEQUENCE</scope>
    <source>
        <strain evidence="2">GBR_01_08_01A</strain>
    </source>
</reference>
<organism evidence="2 3">
    <name type="scientific">Odynerus spinipes</name>
    <dbReference type="NCBI Taxonomy" id="1348599"/>
    <lineage>
        <taxon>Eukaryota</taxon>
        <taxon>Metazoa</taxon>
        <taxon>Ecdysozoa</taxon>
        <taxon>Arthropoda</taxon>
        <taxon>Hexapoda</taxon>
        <taxon>Insecta</taxon>
        <taxon>Pterygota</taxon>
        <taxon>Neoptera</taxon>
        <taxon>Endopterygota</taxon>
        <taxon>Hymenoptera</taxon>
        <taxon>Apocrita</taxon>
        <taxon>Aculeata</taxon>
        <taxon>Vespoidea</taxon>
        <taxon>Vespidae</taxon>
        <taxon>Eumeninae</taxon>
        <taxon>Odynerus</taxon>
    </lineage>
</organism>
<accession>A0AAD9RDC0</accession>
<sequence>MKKRFDLTRKQPRKYCVGDIVLVRSDPPATGASRKLLPRYSGPYEVAEDLGNDRYRIRDIEGERQSRKTYQGVRAAEQIKYVATAKDYRGRSFTRAQKRQVETAKSDPPTEKENV</sequence>
<proteinExistence type="predicted"/>
<keyword evidence="3" id="KW-1185">Reference proteome</keyword>
<feature type="compositionally biased region" description="Basic and acidic residues" evidence="1">
    <location>
        <begin position="99"/>
        <end position="115"/>
    </location>
</feature>
<protein>
    <submittedName>
        <fullName evidence="2">Uncharacterized protein</fullName>
    </submittedName>
</protein>
<evidence type="ECO:0000313" key="3">
    <source>
        <dbReference type="Proteomes" id="UP001258017"/>
    </source>
</evidence>
<gene>
    <name evidence="2" type="ORF">KPH14_012887</name>
</gene>
<evidence type="ECO:0000313" key="2">
    <source>
        <dbReference type="EMBL" id="KAK2577616.1"/>
    </source>
</evidence>
<comment type="caution">
    <text evidence="2">The sequence shown here is derived from an EMBL/GenBank/DDBJ whole genome shotgun (WGS) entry which is preliminary data.</text>
</comment>
<evidence type="ECO:0000256" key="1">
    <source>
        <dbReference type="SAM" id="MobiDB-lite"/>
    </source>
</evidence>